<dbReference type="EMBL" id="JAANBB010000007">
    <property type="protein sequence ID" value="KAF7557161.1"/>
    <property type="molecule type" value="Genomic_DNA"/>
</dbReference>
<keyword evidence="3" id="KW-1185">Reference proteome</keyword>
<dbReference type="PANTHER" id="PTHR32387">
    <property type="entry name" value="WU:FJ29H11"/>
    <property type="match status" value="1"/>
</dbReference>
<sequence length="346" mass="39520">MGRGYVRQETWEKLNRLDGDAHEEIQSAFSGILESIGSVVSTLAKNLYTSHAQFVFELLQNAEDNYFQRAEEQNQLRYVEFRMFHDRMVVDCNEDGFTENNLRAICEVGKSSKIGSEGYIGEKGIGFKSVFMAAWKVHIQSGDFSFSFQHRREESGLGMVTPIWENPSEDVPPHLTRMTLYFHQTEDPQVSSTQRETIRQQLKDLQGDILLFMRKLQEIRISIFDEEGNDQYSAVLSASEIGLSRVTVKKAINEDGKSNSTTRTYHVTKHVAGNLAKNENRNYSEYEETTKKYSTARVVLAFPLSSDSTPIIQPQKVFAFLPVDYRGFSRLCHAGEPARYRSDFGT</sequence>
<dbReference type="PANTHER" id="PTHR32387:SF0">
    <property type="entry name" value="PROTEIN NO VEIN"/>
    <property type="match status" value="1"/>
</dbReference>
<feature type="domain" description="Sacsin/Nov" evidence="1">
    <location>
        <begin position="48"/>
        <end position="131"/>
    </location>
</feature>
<dbReference type="Pfam" id="PF25794">
    <property type="entry name" value="SACS"/>
    <property type="match status" value="1"/>
</dbReference>
<dbReference type="AlphaFoldDB" id="A0A9P5HLW5"/>
<reference evidence="2" key="1">
    <citation type="submission" date="2020-03" db="EMBL/GenBank/DDBJ databases">
        <title>Draft Genome Sequence of Cylindrodendrum hubeiense.</title>
        <authorList>
            <person name="Buettner E."/>
            <person name="Kellner H."/>
        </authorList>
    </citation>
    <scope>NUCLEOTIDE SEQUENCE</scope>
    <source>
        <strain evidence="2">IHI 201604</strain>
    </source>
</reference>
<evidence type="ECO:0000313" key="2">
    <source>
        <dbReference type="EMBL" id="KAF7557161.1"/>
    </source>
</evidence>
<gene>
    <name evidence="2" type="ORF">G7Z17_g876</name>
</gene>
<dbReference type="NCBIfam" id="NF047352">
    <property type="entry name" value="P_loop_sacsin"/>
    <property type="match status" value="1"/>
</dbReference>
<organism evidence="2 3">
    <name type="scientific">Cylindrodendrum hubeiense</name>
    <dbReference type="NCBI Taxonomy" id="595255"/>
    <lineage>
        <taxon>Eukaryota</taxon>
        <taxon>Fungi</taxon>
        <taxon>Dikarya</taxon>
        <taxon>Ascomycota</taxon>
        <taxon>Pezizomycotina</taxon>
        <taxon>Sordariomycetes</taxon>
        <taxon>Hypocreomycetidae</taxon>
        <taxon>Hypocreales</taxon>
        <taxon>Nectriaceae</taxon>
        <taxon>Cylindrodendrum</taxon>
    </lineage>
</organism>
<evidence type="ECO:0000259" key="1">
    <source>
        <dbReference type="Pfam" id="PF25794"/>
    </source>
</evidence>
<evidence type="ECO:0000313" key="3">
    <source>
        <dbReference type="Proteomes" id="UP000722485"/>
    </source>
</evidence>
<dbReference type="OrthoDB" id="1262810at2759"/>
<accession>A0A9P5HLW5</accession>
<dbReference type="Proteomes" id="UP000722485">
    <property type="component" value="Unassembled WGS sequence"/>
</dbReference>
<protein>
    <recommendedName>
        <fullName evidence="1">Sacsin/Nov domain-containing protein</fullName>
    </recommendedName>
</protein>
<dbReference type="InterPro" id="IPR058210">
    <property type="entry name" value="SACS/Nov_dom"/>
</dbReference>
<dbReference type="Gene3D" id="3.30.565.10">
    <property type="entry name" value="Histidine kinase-like ATPase, C-terminal domain"/>
    <property type="match status" value="1"/>
</dbReference>
<dbReference type="InterPro" id="IPR052957">
    <property type="entry name" value="Auxin_embryo_med"/>
</dbReference>
<proteinExistence type="predicted"/>
<comment type="caution">
    <text evidence="2">The sequence shown here is derived from an EMBL/GenBank/DDBJ whole genome shotgun (WGS) entry which is preliminary data.</text>
</comment>
<name>A0A9P5HLW5_9HYPO</name>
<dbReference type="InterPro" id="IPR036890">
    <property type="entry name" value="HATPase_C_sf"/>
</dbReference>
<dbReference type="SUPFAM" id="SSF55874">
    <property type="entry name" value="ATPase domain of HSP90 chaperone/DNA topoisomerase II/histidine kinase"/>
    <property type="match status" value="1"/>
</dbReference>